<feature type="compositionally biased region" description="Acidic residues" evidence="1">
    <location>
        <begin position="132"/>
        <end position="147"/>
    </location>
</feature>
<sequence length="162" mass="17669">MSARTKNLFESAVSRARVIRQGDIVQVVIDGGGAFVTFTQEFRMAQKWASSRIATGNMVTDRGRFFEQIGTLVSRPGSMVSTRGSGKYVENLVRAMNQGGYELSEWMLTPELKAIARAHLQGPEPKVRDAAEEAPSEAPEADDDVSPDVEAQPRDGAGRRSP</sequence>
<dbReference type="RefSeq" id="WP_168147700.1">
    <property type="nucleotide sequence ID" value="NZ_JAAVXB010000004.1"/>
</dbReference>
<accession>A0A969WBJ2</accession>
<comment type="caution">
    <text evidence="2">The sequence shown here is derived from an EMBL/GenBank/DDBJ whole genome shotgun (WGS) entry which is preliminary data.</text>
</comment>
<feature type="compositionally biased region" description="Basic and acidic residues" evidence="1">
    <location>
        <begin position="151"/>
        <end position="162"/>
    </location>
</feature>
<proteinExistence type="predicted"/>
<protein>
    <submittedName>
        <fullName evidence="2">Uncharacterized protein</fullName>
    </submittedName>
</protein>
<dbReference type="EMBL" id="JAAVXB010000004">
    <property type="protein sequence ID" value="NKF22441.1"/>
    <property type="molecule type" value="Genomic_DNA"/>
</dbReference>
<evidence type="ECO:0000256" key="1">
    <source>
        <dbReference type="SAM" id="MobiDB-lite"/>
    </source>
</evidence>
<name>A0A969WBJ2_9GAMM</name>
<evidence type="ECO:0000313" key="3">
    <source>
        <dbReference type="Proteomes" id="UP000653472"/>
    </source>
</evidence>
<dbReference type="Proteomes" id="UP000653472">
    <property type="component" value="Unassembled WGS sequence"/>
</dbReference>
<organism evidence="2 3">
    <name type="scientific">Solimonas marina</name>
    <dbReference type="NCBI Taxonomy" id="2714601"/>
    <lineage>
        <taxon>Bacteria</taxon>
        <taxon>Pseudomonadati</taxon>
        <taxon>Pseudomonadota</taxon>
        <taxon>Gammaproteobacteria</taxon>
        <taxon>Nevskiales</taxon>
        <taxon>Nevskiaceae</taxon>
        <taxon>Solimonas</taxon>
    </lineage>
</organism>
<dbReference type="AlphaFoldDB" id="A0A969WBJ2"/>
<reference evidence="2" key="1">
    <citation type="submission" date="2020-03" db="EMBL/GenBank/DDBJ databases">
        <title>Solimonas marina sp. nov., isolated from deep seawater of the Pacific Ocean.</title>
        <authorList>
            <person name="Liu X."/>
            <person name="Lai Q."/>
            <person name="Sun F."/>
            <person name="Gai Y."/>
            <person name="Li G."/>
            <person name="Shao Z."/>
        </authorList>
    </citation>
    <scope>NUCLEOTIDE SEQUENCE</scope>
    <source>
        <strain evidence="2">C16B3</strain>
    </source>
</reference>
<evidence type="ECO:0000313" key="2">
    <source>
        <dbReference type="EMBL" id="NKF22441.1"/>
    </source>
</evidence>
<gene>
    <name evidence="2" type="ORF">G7Y82_08920</name>
</gene>
<feature type="region of interest" description="Disordered" evidence="1">
    <location>
        <begin position="120"/>
        <end position="162"/>
    </location>
</feature>
<keyword evidence="3" id="KW-1185">Reference proteome</keyword>